<dbReference type="SUPFAM" id="SSF53335">
    <property type="entry name" value="S-adenosyl-L-methionine-dependent methyltransferases"/>
    <property type="match status" value="1"/>
</dbReference>
<keyword evidence="3" id="KW-0489">Methyltransferase</keyword>
<dbReference type="GO" id="GO:0008168">
    <property type="term" value="F:methyltransferase activity"/>
    <property type="evidence" value="ECO:0007669"/>
    <property type="project" value="UniProtKB-KW"/>
</dbReference>
<dbReference type="InterPro" id="IPR029063">
    <property type="entry name" value="SAM-dependent_MTases_sf"/>
</dbReference>
<evidence type="ECO:0000259" key="2">
    <source>
        <dbReference type="Pfam" id="PF08241"/>
    </source>
</evidence>
<dbReference type="Proteomes" id="UP000326331">
    <property type="component" value="Chromosome"/>
</dbReference>
<dbReference type="Pfam" id="PF08241">
    <property type="entry name" value="Methyltransf_11"/>
    <property type="match status" value="1"/>
</dbReference>
<organism evidence="3 4">
    <name type="scientific">Tepidiforma bonchosmolovskayae</name>
    <dbReference type="NCBI Taxonomy" id="2601677"/>
    <lineage>
        <taxon>Bacteria</taxon>
        <taxon>Bacillati</taxon>
        <taxon>Chloroflexota</taxon>
        <taxon>Tepidiformia</taxon>
        <taxon>Tepidiformales</taxon>
        <taxon>Tepidiformaceae</taxon>
        <taxon>Tepidiforma</taxon>
    </lineage>
</organism>
<dbReference type="EMBL" id="CP042829">
    <property type="protein sequence ID" value="QFG02742.1"/>
    <property type="molecule type" value="Genomic_DNA"/>
</dbReference>
<dbReference type="CDD" id="cd02440">
    <property type="entry name" value="AdoMet_MTases"/>
    <property type="match status" value="1"/>
</dbReference>
<proteinExistence type="predicted"/>
<evidence type="ECO:0000256" key="1">
    <source>
        <dbReference type="SAM" id="MobiDB-lite"/>
    </source>
</evidence>
<reference evidence="3 4" key="1">
    <citation type="submission" date="2019-10" db="EMBL/GenBank/DDBJ databases">
        <title>Thermopilla bonchosmolovskayae gen. nov., sp. nov., a moderately thermophilic Chloroflexi bacterium from a Chukotka hot spring (Arctic, Russia), representing a novel classis Thermopillaia, which include previously uncultivated lineage OLB14.</title>
        <authorList>
            <person name="Kochetkova T.V."/>
            <person name="Zayulina K.S."/>
            <person name="Zhigarkov V.S."/>
            <person name="Minaev N.V."/>
            <person name="Novikov A."/>
            <person name="Toshchakov S.V."/>
            <person name="Elcheninov A.G."/>
            <person name="Kublanov I.V."/>
        </authorList>
    </citation>
    <scope>NUCLEOTIDE SEQUENCE [LARGE SCALE GENOMIC DNA]</scope>
    <source>
        <strain evidence="3 4">3753O</strain>
    </source>
</reference>
<evidence type="ECO:0000313" key="4">
    <source>
        <dbReference type="Proteomes" id="UP000326331"/>
    </source>
</evidence>
<feature type="domain" description="Methyltransferase type 11" evidence="2">
    <location>
        <begin position="52"/>
        <end position="101"/>
    </location>
</feature>
<protein>
    <submittedName>
        <fullName evidence="3">Class I SAM-dependent methyltransferase</fullName>
    </submittedName>
</protein>
<name>A0ABX6C0D8_9CHLR</name>
<feature type="region of interest" description="Disordered" evidence="1">
    <location>
        <begin position="1"/>
        <end position="20"/>
    </location>
</feature>
<dbReference type="GO" id="GO:0032259">
    <property type="term" value="P:methylation"/>
    <property type="evidence" value="ECO:0007669"/>
    <property type="project" value="UniProtKB-KW"/>
</dbReference>
<keyword evidence="4" id="KW-1185">Reference proteome</keyword>
<dbReference type="RefSeq" id="WP_158066666.1">
    <property type="nucleotide sequence ID" value="NZ_CP042829.1"/>
</dbReference>
<sequence length="215" mass="24726">MRQPASPMPSGSEPPLPGAAPRRRVVIDLGCGRRKKPGAIGLDIARVPGVDVIADVTRPLPLKDSSVDEVYASHLIEHVDDLLAFMGEVWRVCRPGALVYFRFPHGSTPFLTWKDPTHRRGVYLAMFEYFDPTTLDGQVWGYYHPAKFKIERRRLHFNLNFDTVRPGRVRAVLGWVFDRLANRDERWLYVCERWWGNWVGMEEAEIWLRVLKAGG</sequence>
<keyword evidence="3" id="KW-0808">Transferase</keyword>
<dbReference type="InterPro" id="IPR013216">
    <property type="entry name" value="Methyltransf_11"/>
</dbReference>
<dbReference type="Gene3D" id="3.40.50.150">
    <property type="entry name" value="Vaccinia Virus protein VP39"/>
    <property type="match status" value="1"/>
</dbReference>
<accession>A0ABX6C0D8</accession>
<evidence type="ECO:0000313" key="3">
    <source>
        <dbReference type="EMBL" id="QFG02742.1"/>
    </source>
</evidence>
<gene>
    <name evidence="3" type="ORF">Tbon_05370</name>
</gene>